<evidence type="ECO:0000256" key="7">
    <source>
        <dbReference type="ARBA" id="ARBA00023291"/>
    </source>
</evidence>
<comment type="cofactor">
    <cofactor evidence="1">
        <name>[3Fe-4S] cluster</name>
        <dbReference type="ChEBI" id="CHEBI:21137"/>
    </cofactor>
</comment>
<dbReference type="GO" id="GO:0051538">
    <property type="term" value="F:3 iron, 4 sulfur cluster binding"/>
    <property type="evidence" value="ECO:0007669"/>
    <property type="project" value="UniProtKB-KW"/>
</dbReference>
<keyword evidence="9" id="KW-1185">Reference proteome</keyword>
<proteinExistence type="predicted"/>
<evidence type="ECO:0000313" key="9">
    <source>
        <dbReference type="Proteomes" id="UP000198960"/>
    </source>
</evidence>
<dbReference type="RefSeq" id="WP_091942412.1">
    <property type="nucleotide sequence ID" value="NZ_FOEE01000005.1"/>
</dbReference>
<dbReference type="STRING" id="673521.SAMN05660991_01864"/>
<dbReference type="SUPFAM" id="SSF54862">
    <property type="entry name" value="4Fe-4S ferredoxins"/>
    <property type="match status" value="1"/>
</dbReference>
<gene>
    <name evidence="8" type="ORF">SAMN05660991_01864</name>
</gene>
<dbReference type="EMBL" id="FOEE01000005">
    <property type="protein sequence ID" value="SEO82579.1"/>
    <property type="molecule type" value="Genomic_DNA"/>
</dbReference>
<dbReference type="AlphaFoldDB" id="A0A1H8SUC8"/>
<dbReference type="PANTHER" id="PTHR36923:SF3">
    <property type="entry name" value="FERREDOXIN"/>
    <property type="match status" value="1"/>
</dbReference>
<dbReference type="GO" id="GO:0046872">
    <property type="term" value="F:metal ion binding"/>
    <property type="evidence" value="ECO:0007669"/>
    <property type="project" value="UniProtKB-KW"/>
</dbReference>
<evidence type="ECO:0000256" key="6">
    <source>
        <dbReference type="ARBA" id="ARBA00023014"/>
    </source>
</evidence>
<evidence type="ECO:0000256" key="4">
    <source>
        <dbReference type="ARBA" id="ARBA00022982"/>
    </source>
</evidence>
<reference evidence="9" key="1">
    <citation type="submission" date="2016-10" db="EMBL/GenBank/DDBJ databases">
        <authorList>
            <person name="Varghese N."/>
            <person name="Submissions S."/>
        </authorList>
    </citation>
    <scope>NUCLEOTIDE SEQUENCE [LARGE SCALE GENOMIC DNA]</scope>
    <source>
        <strain evidence="9">DSM 45413</strain>
    </source>
</reference>
<sequence>MKVHVDWDLCDGNAVCTLEAPEVFQMDDDDNLQVLQEEPGEELRAQVQAAANICPKRAISIEG</sequence>
<name>A0A1H8SUC8_9ACTN</name>
<dbReference type="OrthoDB" id="3215002at2"/>
<evidence type="ECO:0000256" key="3">
    <source>
        <dbReference type="ARBA" id="ARBA00022723"/>
    </source>
</evidence>
<keyword evidence="5" id="KW-0408">Iron</keyword>
<keyword evidence="2" id="KW-0813">Transport</keyword>
<dbReference type="Gene3D" id="3.30.70.20">
    <property type="match status" value="1"/>
</dbReference>
<evidence type="ECO:0000256" key="1">
    <source>
        <dbReference type="ARBA" id="ARBA00001927"/>
    </source>
</evidence>
<protein>
    <submittedName>
        <fullName evidence="8">Ferredoxin</fullName>
    </submittedName>
</protein>
<dbReference type="Proteomes" id="UP000198960">
    <property type="component" value="Unassembled WGS sequence"/>
</dbReference>
<keyword evidence="7" id="KW-0003">3Fe-4S</keyword>
<evidence type="ECO:0000256" key="2">
    <source>
        <dbReference type="ARBA" id="ARBA00022448"/>
    </source>
</evidence>
<keyword evidence="3" id="KW-0479">Metal-binding</keyword>
<accession>A0A1H8SUC8</accession>
<keyword evidence="6" id="KW-0411">Iron-sulfur</keyword>
<dbReference type="Pfam" id="PF13459">
    <property type="entry name" value="Fer4_15"/>
    <property type="match status" value="1"/>
</dbReference>
<dbReference type="PANTHER" id="PTHR36923">
    <property type="entry name" value="FERREDOXIN"/>
    <property type="match status" value="1"/>
</dbReference>
<dbReference type="InterPro" id="IPR051269">
    <property type="entry name" value="Fe-S_cluster_ET"/>
</dbReference>
<evidence type="ECO:0000256" key="5">
    <source>
        <dbReference type="ARBA" id="ARBA00023004"/>
    </source>
</evidence>
<keyword evidence="4" id="KW-0249">Electron transport</keyword>
<evidence type="ECO:0000313" key="8">
    <source>
        <dbReference type="EMBL" id="SEO82579.1"/>
    </source>
</evidence>
<organism evidence="8 9">
    <name type="scientific">Trujillonella endophytica</name>
    <dbReference type="NCBI Taxonomy" id="673521"/>
    <lineage>
        <taxon>Bacteria</taxon>
        <taxon>Bacillati</taxon>
        <taxon>Actinomycetota</taxon>
        <taxon>Actinomycetes</taxon>
        <taxon>Geodermatophilales</taxon>
        <taxon>Geodermatophilaceae</taxon>
        <taxon>Trujillonella</taxon>
    </lineage>
</organism>